<dbReference type="Pfam" id="PF14721">
    <property type="entry name" value="AIF_C"/>
    <property type="match status" value="2"/>
</dbReference>
<gene>
    <name evidence="15" type="primary">LOC100909315</name>
</gene>
<evidence type="ECO:0000259" key="13">
    <source>
        <dbReference type="Pfam" id="PF14721"/>
    </source>
</evidence>
<dbReference type="SUPFAM" id="SSF55424">
    <property type="entry name" value="FAD/NAD-linked reductases, dimerisation (C-terminal) domain"/>
    <property type="match status" value="1"/>
</dbReference>
<dbReference type="Pfam" id="PF07992">
    <property type="entry name" value="Pyr_redox_2"/>
    <property type="match status" value="1"/>
</dbReference>
<dbReference type="KEGG" id="goe:100909315"/>
<comment type="catalytic activity">
    <reaction evidence="11">
        <text>A + NADH + H(+) = AH2 + NAD(+)</text>
        <dbReference type="Rhea" id="RHEA:11356"/>
        <dbReference type="ChEBI" id="CHEBI:13193"/>
        <dbReference type="ChEBI" id="CHEBI:15378"/>
        <dbReference type="ChEBI" id="CHEBI:17499"/>
        <dbReference type="ChEBI" id="CHEBI:57540"/>
        <dbReference type="ChEBI" id="CHEBI:57945"/>
    </reaction>
</comment>
<keyword evidence="14" id="KW-1185">Reference proteome</keyword>
<keyword evidence="9" id="KW-0520">NAD</keyword>
<dbReference type="InterPro" id="IPR050446">
    <property type="entry name" value="FAD-oxidoreductase/Apoptosis"/>
</dbReference>
<accession>A0AAJ7L649</accession>
<sequence length="509" mass="55705">MIRKLALGTAAGTGVAGALYYTQTQRQPPPPITEPKKRLPKYELPTKVKYLLIGGGASSFGACRGIRAVDPKAQVLIVGREDYLPYMKAPLSKEMWKSGADKDRLLFKQWNGDYRSILFEKPDYFANLDSLKQPDERRVAFVGGLSAVKVDPVEQKVFFDDGSSISYEQCLITSGTEARMHPKLANLPGIEKHLLTVTSVEDFKKLQQSACEDESIAVLGSGTVASELAYSMSDFAKRSNAKLKVTQIFPEAGNLSSMVPEYLAKWLTKQLISEGINVIAKADIASAEIVAKKLHLHLTSGQRIVVDKVVLADDLRPDVKLAKASGLEIDPQNGGIVVNSELAARSNLYVAGDASSFFDPRLGRRRFEGHEHAVSTGTLAGRNMAGARKPFSKQTLMWSDIGEIVNLEGIGLLDPSLKTVSAFFPDSPEENTDFEGKITKGVVFYKNDADVVVGILLCNVFGKASTARRIISEQKPSLDLKEVAKLFYEKYSPEEEPEEATIPNPVTES</sequence>
<name>A0AAJ7L649_9ACAR</name>
<protein>
    <submittedName>
        <fullName evidence="15">Apoptosis-inducing factor 1, mitochondrial</fullName>
    </submittedName>
</protein>
<comment type="similarity">
    <text evidence="3">Belongs to the FAD-dependent oxidoreductase family.</text>
</comment>
<keyword evidence="10" id="KW-0496">Mitochondrion</keyword>
<dbReference type="GO" id="GO:0006915">
    <property type="term" value="P:apoptotic process"/>
    <property type="evidence" value="ECO:0007669"/>
    <property type="project" value="UniProtKB-KW"/>
</dbReference>
<evidence type="ECO:0000313" key="15">
    <source>
        <dbReference type="RefSeq" id="XP_018496111.1"/>
    </source>
</evidence>
<dbReference type="SMART" id="SM01353">
    <property type="entry name" value="AIF_C"/>
    <property type="match status" value="1"/>
</dbReference>
<feature type="domain" description="Mitochondrial apoptosis-inducing factor C-terminal" evidence="13">
    <location>
        <begin position="431"/>
        <end position="472"/>
    </location>
</feature>
<evidence type="ECO:0000256" key="1">
    <source>
        <dbReference type="ARBA" id="ARBA00001974"/>
    </source>
</evidence>
<keyword evidence="6" id="KW-0274">FAD</keyword>
<dbReference type="GO" id="GO:0016174">
    <property type="term" value="F:NAD(P)H oxidase H2O2-forming activity"/>
    <property type="evidence" value="ECO:0007669"/>
    <property type="project" value="TreeGrafter"/>
</dbReference>
<comment type="cofactor">
    <cofactor evidence="1">
        <name>FAD</name>
        <dbReference type="ChEBI" id="CHEBI:57692"/>
    </cofactor>
</comment>
<evidence type="ECO:0000256" key="11">
    <source>
        <dbReference type="ARBA" id="ARBA00047786"/>
    </source>
</evidence>
<reference evidence="15" key="1">
    <citation type="submission" date="2025-08" db="UniProtKB">
        <authorList>
            <consortium name="RefSeq"/>
        </authorList>
    </citation>
    <scope>IDENTIFICATION</scope>
</reference>
<evidence type="ECO:0000256" key="7">
    <source>
        <dbReference type="ARBA" id="ARBA00022946"/>
    </source>
</evidence>
<dbReference type="GO" id="GO:0005739">
    <property type="term" value="C:mitochondrion"/>
    <property type="evidence" value="ECO:0007669"/>
    <property type="project" value="UniProtKB-SubCell"/>
</dbReference>
<evidence type="ECO:0000256" key="6">
    <source>
        <dbReference type="ARBA" id="ARBA00022827"/>
    </source>
</evidence>
<evidence type="ECO:0000256" key="9">
    <source>
        <dbReference type="ARBA" id="ARBA00023027"/>
    </source>
</evidence>
<dbReference type="Gene3D" id="3.30.390.30">
    <property type="match status" value="1"/>
</dbReference>
<dbReference type="GO" id="GO:0033108">
    <property type="term" value="P:mitochondrial respiratory chain complex assembly"/>
    <property type="evidence" value="ECO:0007669"/>
    <property type="project" value="TreeGrafter"/>
</dbReference>
<feature type="domain" description="FAD/NAD(P)-binding" evidence="12">
    <location>
        <begin position="49"/>
        <end position="377"/>
    </location>
</feature>
<evidence type="ECO:0000259" key="12">
    <source>
        <dbReference type="Pfam" id="PF07992"/>
    </source>
</evidence>
<evidence type="ECO:0000256" key="2">
    <source>
        <dbReference type="ARBA" id="ARBA00004173"/>
    </source>
</evidence>
<dbReference type="PANTHER" id="PTHR43557:SF4">
    <property type="entry name" value="APOPTOSIS-INDUCING FACTOR 1, MITOCHONDRIAL"/>
    <property type="match status" value="1"/>
</dbReference>
<feature type="domain" description="Mitochondrial apoptosis-inducing factor C-terminal" evidence="13">
    <location>
        <begin position="380"/>
        <end position="430"/>
    </location>
</feature>
<evidence type="ECO:0000256" key="10">
    <source>
        <dbReference type="ARBA" id="ARBA00023128"/>
    </source>
</evidence>
<keyword evidence="8" id="KW-0560">Oxidoreductase</keyword>
<dbReference type="AlphaFoldDB" id="A0AAJ7L649"/>
<dbReference type="InterPro" id="IPR023753">
    <property type="entry name" value="FAD/NAD-binding_dom"/>
</dbReference>
<dbReference type="PANTHER" id="PTHR43557">
    <property type="entry name" value="APOPTOSIS-INDUCING FACTOR 1"/>
    <property type="match status" value="1"/>
</dbReference>
<dbReference type="GeneID" id="100909315"/>
<proteinExistence type="inferred from homology"/>
<organism evidence="14 15">
    <name type="scientific">Galendromus occidentalis</name>
    <name type="common">western predatory mite</name>
    <dbReference type="NCBI Taxonomy" id="34638"/>
    <lineage>
        <taxon>Eukaryota</taxon>
        <taxon>Metazoa</taxon>
        <taxon>Ecdysozoa</taxon>
        <taxon>Arthropoda</taxon>
        <taxon>Chelicerata</taxon>
        <taxon>Arachnida</taxon>
        <taxon>Acari</taxon>
        <taxon>Parasitiformes</taxon>
        <taxon>Mesostigmata</taxon>
        <taxon>Gamasina</taxon>
        <taxon>Phytoseioidea</taxon>
        <taxon>Phytoseiidae</taxon>
        <taxon>Typhlodrominae</taxon>
        <taxon>Galendromus</taxon>
    </lineage>
</organism>
<comment type="subcellular location">
    <subcellularLocation>
        <location evidence="2">Mitochondrion</location>
    </subcellularLocation>
</comment>
<dbReference type="Proteomes" id="UP000694867">
    <property type="component" value="Unplaced"/>
</dbReference>
<dbReference type="GO" id="GO:0046983">
    <property type="term" value="F:protein dimerization activity"/>
    <property type="evidence" value="ECO:0007669"/>
    <property type="project" value="InterPro"/>
</dbReference>
<keyword evidence="4" id="KW-0285">Flavoprotein</keyword>
<evidence type="ECO:0000256" key="4">
    <source>
        <dbReference type="ARBA" id="ARBA00022630"/>
    </source>
</evidence>
<dbReference type="Gene3D" id="3.50.50.60">
    <property type="entry name" value="FAD/NAD(P)-binding domain"/>
    <property type="match status" value="2"/>
</dbReference>
<evidence type="ECO:0000256" key="8">
    <source>
        <dbReference type="ARBA" id="ARBA00023002"/>
    </source>
</evidence>
<evidence type="ECO:0000256" key="5">
    <source>
        <dbReference type="ARBA" id="ARBA00022703"/>
    </source>
</evidence>
<evidence type="ECO:0000313" key="14">
    <source>
        <dbReference type="Proteomes" id="UP000694867"/>
    </source>
</evidence>
<dbReference type="InterPro" id="IPR029324">
    <property type="entry name" value="AIF_C"/>
</dbReference>
<keyword evidence="7" id="KW-0809">Transit peptide</keyword>
<dbReference type="SUPFAM" id="SSF51905">
    <property type="entry name" value="FAD/NAD(P)-binding domain"/>
    <property type="match status" value="1"/>
</dbReference>
<evidence type="ECO:0000256" key="3">
    <source>
        <dbReference type="ARBA" id="ARBA00006442"/>
    </source>
</evidence>
<dbReference type="InterPro" id="IPR036188">
    <property type="entry name" value="FAD/NAD-bd_sf"/>
</dbReference>
<dbReference type="RefSeq" id="XP_018496111.1">
    <property type="nucleotide sequence ID" value="XM_018640595.1"/>
</dbReference>
<dbReference type="GO" id="GO:0071949">
    <property type="term" value="F:FAD binding"/>
    <property type="evidence" value="ECO:0007669"/>
    <property type="project" value="TreeGrafter"/>
</dbReference>
<keyword evidence="5" id="KW-0053">Apoptosis</keyword>
<dbReference type="InterPro" id="IPR016156">
    <property type="entry name" value="FAD/NAD-linked_Rdtase_dimer_sf"/>
</dbReference>